<dbReference type="EMBL" id="CP006272">
    <property type="protein sequence ID" value="AGZ42579.1"/>
    <property type="molecule type" value="Genomic_DNA"/>
</dbReference>
<dbReference type="PATRIC" id="fig|1246995.3.peg.4369"/>
<dbReference type="SUPFAM" id="SSF81606">
    <property type="entry name" value="PP2C-like"/>
    <property type="match status" value="1"/>
</dbReference>
<evidence type="ECO:0000313" key="2">
    <source>
        <dbReference type="Proteomes" id="UP000017746"/>
    </source>
</evidence>
<dbReference type="RefSeq" id="WP_023362951.1">
    <property type="nucleotide sequence ID" value="NC_022657.1"/>
</dbReference>
<dbReference type="InterPro" id="IPR036457">
    <property type="entry name" value="PPM-type-like_dom_sf"/>
</dbReference>
<dbReference type="OrthoDB" id="3190646at2"/>
<name>U5W0G0_9ACTN</name>
<accession>U5W0G0</accession>
<evidence type="ECO:0000313" key="1">
    <source>
        <dbReference type="EMBL" id="AGZ42579.1"/>
    </source>
</evidence>
<reference evidence="1 2" key="1">
    <citation type="journal article" date="2014" name="J. Biotechnol.">
        <title>Complete genome sequence of the actinobacterium Actinoplanes friuliensis HAG 010964, producer of the lipopeptide antibiotic friulimycin.</title>
        <authorList>
            <person name="Ruckert C."/>
            <person name="Szczepanowski R."/>
            <person name="Albersmeier A."/>
            <person name="Goesmann A."/>
            <person name="Fischer N."/>
            <person name="Steinkamper A."/>
            <person name="Puhler A."/>
            <person name="Biener R."/>
            <person name="Schwartz D."/>
            <person name="Kalinowski J."/>
        </authorList>
    </citation>
    <scope>NUCLEOTIDE SEQUENCE [LARGE SCALE GENOMIC DNA]</scope>
    <source>
        <strain evidence="1 2">DSM 7358</strain>
    </source>
</reference>
<dbReference type="HOGENOM" id="CLU_067299_0_0_11"/>
<evidence type="ECO:0008006" key="3">
    <source>
        <dbReference type="Google" id="ProtNLM"/>
    </source>
</evidence>
<dbReference type="AlphaFoldDB" id="U5W0G0"/>
<dbReference type="STRING" id="1246995.AFR_21545"/>
<proteinExistence type="predicted"/>
<sequence>MRFTIDSVPKRPGRTNEDFAGVVPGAAVVIDGAGIPGTEEICRHGVAWYAHRLGGTLLGLLPLDGSLTTLLAEAIEQVTDAHRDTCDVASPISPSATVALLRVREGTAEHLVLGDTTVVLDRHDAAPLVVTDAREVVISRTYEARLKDVPAGSDDYRRILAELRTHRNQPGGFWLAKDDPRAAAQARTGSCPVAGLRGAALLSNGAGRFVDRFGLSDWPGLLAILTTTGPDEVIRRVREAEAHENVAPDDATIVHCTALR</sequence>
<keyword evidence="2" id="KW-1185">Reference proteome</keyword>
<gene>
    <name evidence="1" type="ORF">AFR_21545</name>
</gene>
<organism evidence="1 2">
    <name type="scientific">Actinoplanes friuliensis DSM 7358</name>
    <dbReference type="NCBI Taxonomy" id="1246995"/>
    <lineage>
        <taxon>Bacteria</taxon>
        <taxon>Bacillati</taxon>
        <taxon>Actinomycetota</taxon>
        <taxon>Actinomycetes</taxon>
        <taxon>Micromonosporales</taxon>
        <taxon>Micromonosporaceae</taxon>
        <taxon>Actinoplanes</taxon>
    </lineage>
</organism>
<dbReference type="eggNOG" id="COG0631">
    <property type="taxonomic scope" value="Bacteria"/>
</dbReference>
<dbReference type="KEGG" id="afs:AFR_21545"/>
<dbReference type="Proteomes" id="UP000017746">
    <property type="component" value="Chromosome"/>
</dbReference>
<protein>
    <recommendedName>
        <fullName evidence="3">Protein phosphatase 2C-like protein</fullName>
    </recommendedName>
</protein>